<sequence length="224" mass="22817">MVDAINEIVSGAMASPWALLAIFLVCVLDAFFPVVPSETTVIAAGSLAASGDTDLAAAIAVAAAGAFVGDHVSYVIGRLLGTRATARLLPGKRGRAAREWAAGALRQRGGLMIVALRFVPGGRTATTLTAGTLEYPLSRFSAFAALAAVLWALYSGLIGFAASETFEGNHLLAVTIGVGFSAGIGIVTEAVRFAVRRRRRAAEPVAAPASPTAAAGPEVANKAQ</sequence>
<evidence type="ECO:0000313" key="11">
    <source>
        <dbReference type="Proteomes" id="UP001499993"/>
    </source>
</evidence>
<feature type="transmembrane region" description="Helical" evidence="7">
    <location>
        <begin position="168"/>
        <end position="191"/>
    </location>
</feature>
<keyword evidence="11" id="KW-1185">Reference proteome</keyword>
<dbReference type="RefSeq" id="WP_345556765.1">
    <property type="nucleotide sequence ID" value="NZ_BAABIK010000013.1"/>
</dbReference>
<keyword evidence="5 7" id="KW-1133">Transmembrane helix</keyword>
<feature type="transmembrane region" description="Helical" evidence="7">
    <location>
        <begin position="12"/>
        <end position="35"/>
    </location>
</feature>
<evidence type="ECO:0000256" key="1">
    <source>
        <dbReference type="ARBA" id="ARBA00004651"/>
    </source>
</evidence>
<dbReference type="Pfam" id="PF09335">
    <property type="entry name" value="VTT_dom"/>
    <property type="match status" value="1"/>
</dbReference>
<comment type="caution">
    <text evidence="10">The sequence shown here is derived from an EMBL/GenBank/DDBJ whole genome shotgun (WGS) entry which is preliminary data.</text>
</comment>
<evidence type="ECO:0000256" key="2">
    <source>
        <dbReference type="ARBA" id="ARBA00010792"/>
    </source>
</evidence>
<dbReference type="InterPro" id="IPR032816">
    <property type="entry name" value="VTT_dom"/>
</dbReference>
<evidence type="ECO:0000256" key="3">
    <source>
        <dbReference type="ARBA" id="ARBA00022475"/>
    </source>
</evidence>
<evidence type="ECO:0000256" key="6">
    <source>
        <dbReference type="ARBA" id="ARBA00023136"/>
    </source>
</evidence>
<feature type="domain" description="VTT" evidence="9">
    <location>
        <begin position="35"/>
        <end position="159"/>
    </location>
</feature>
<evidence type="ECO:0000259" key="9">
    <source>
        <dbReference type="Pfam" id="PF09335"/>
    </source>
</evidence>
<feature type="compositionally biased region" description="Low complexity" evidence="8">
    <location>
        <begin position="204"/>
        <end position="215"/>
    </location>
</feature>
<keyword evidence="3 7" id="KW-1003">Cell membrane</keyword>
<feature type="region of interest" description="Disordered" evidence="8">
    <location>
        <begin position="204"/>
        <end position="224"/>
    </location>
</feature>
<dbReference type="EMBL" id="BAABIK010000013">
    <property type="protein sequence ID" value="GAA4942300.1"/>
    <property type="molecule type" value="Genomic_DNA"/>
</dbReference>
<comment type="subcellular location">
    <subcellularLocation>
        <location evidence="1 7">Cell membrane</location>
        <topology evidence="1 7">Multi-pass membrane protein</topology>
    </subcellularLocation>
</comment>
<keyword evidence="4 7" id="KW-0812">Transmembrane</keyword>
<organism evidence="10 11">
    <name type="scientific">Streptomonospora halophila</name>
    <dbReference type="NCBI Taxonomy" id="427369"/>
    <lineage>
        <taxon>Bacteria</taxon>
        <taxon>Bacillati</taxon>
        <taxon>Actinomycetota</taxon>
        <taxon>Actinomycetes</taxon>
        <taxon>Streptosporangiales</taxon>
        <taxon>Nocardiopsidaceae</taxon>
        <taxon>Streptomonospora</taxon>
    </lineage>
</organism>
<name>A0ABP9GG74_9ACTN</name>
<protein>
    <submittedName>
        <fullName evidence="10">VTT domain-containing protein</fullName>
    </submittedName>
</protein>
<gene>
    <name evidence="10" type="ORF">GCM10023224_25810</name>
</gene>
<reference evidence="11" key="1">
    <citation type="journal article" date="2019" name="Int. J. Syst. Evol. Microbiol.">
        <title>The Global Catalogue of Microorganisms (GCM) 10K type strain sequencing project: providing services to taxonomists for standard genome sequencing and annotation.</title>
        <authorList>
            <consortium name="The Broad Institute Genomics Platform"/>
            <consortium name="The Broad Institute Genome Sequencing Center for Infectious Disease"/>
            <person name="Wu L."/>
            <person name="Ma J."/>
        </authorList>
    </citation>
    <scope>NUCLEOTIDE SEQUENCE [LARGE SCALE GENOMIC DNA]</scope>
    <source>
        <strain evidence="11">JCM 18123</strain>
    </source>
</reference>
<evidence type="ECO:0000313" key="10">
    <source>
        <dbReference type="EMBL" id="GAA4942300.1"/>
    </source>
</evidence>
<evidence type="ECO:0000256" key="7">
    <source>
        <dbReference type="RuleBase" id="RU367016"/>
    </source>
</evidence>
<comment type="similarity">
    <text evidence="2 7">Belongs to the DedA family.</text>
</comment>
<keyword evidence="6 7" id="KW-0472">Membrane</keyword>
<feature type="transmembrane region" description="Helical" evidence="7">
    <location>
        <begin position="55"/>
        <end position="77"/>
    </location>
</feature>
<proteinExistence type="inferred from homology"/>
<evidence type="ECO:0000256" key="5">
    <source>
        <dbReference type="ARBA" id="ARBA00022989"/>
    </source>
</evidence>
<dbReference type="InterPro" id="IPR032818">
    <property type="entry name" value="DedA-like"/>
</dbReference>
<evidence type="ECO:0000256" key="4">
    <source>
        <dbReference type="ARBA" id="ARBA00022692"/>
    </source>
</evidence>
<dbReference type="PANTHER" id="PTHR30353:SF0">
    <property type="entry name" value="TRANSMEMBRANE PROTEIN"/>
    <property type="match status" value="1"/>
</dbReference>
<accession>A0ABP9GG74</accession>
<dbReference type="Proteomes" id="UP001499993">
    <property type="component" value="Unassembled WGS sequence"/>
</dbReference>
<dbReference type="PANTHER" id="PTHR30353">
    <property type="entry name" value="INNER MEMBRANE PROTEIN DEDA-RELATED"/>
    <property type="match status" value="1"/>
</dbReference>
<feature type="transmembrane region" description="Helical" evidence="7">
    <location>
        <begin position="142"/>
        <end position="162"/>
    </location>
</feature>
<evidence type="ECO:0000256" key="8">
    <source>
        <dbReference type="SAM" id="MobiDB-lite"/>
    </source>
</evidence>